<evidence type="ECO:0000256" key="7">
    <source>
        <dbReference type="ARBA" id="ARBA00023136"/>
    </source>
</evidence>
<keyword evidence="5 8" id="KW-0812">Transmembrane</keyword>
<keyword evidence="3" id="KW-0813">Transport</keyword>
<sequence length="407" mass="45430">MSSPPQFSVFKTTKPQRKNIKACLRHFTWSWHSIVMGTGAISSLLAHFHFHQPDSKALKIFTLLFFFLDLVFFVLICGATIARYCIFPELWSRMIEHPTQSLFIGAFPMGAATLINNALTVHQTYHFAGRGFLYALWGFWWLDSVISLFTTVGMLYIIMTKQRHSLDQMSALWLMPIATLVVASSTGGLLASALIPVNERHAQLTTAISFTMLFMGLSLCLMVITVYLMRLMIHGPLDVNLIFSSFIILGPLGQGGFSFLVNSPNVKTLHLVPSLNVEAIQAVCFCIAWALWSMGLIWLCISLASVYGVVRQQSVPFALGYWGLIFPNAVFALLTVELGAILESVVLNYLGTVFSGFVFLLWAFVFIRTIPAVWNTTLFYSPCVSKLDEDTLALFANQARFSGETQV</sequence>
<evidence type="ECO:0000256" key="2">
    <source>
        <dbReference type="ARBA" id="ARBA00008566"/>
    </source>
</evidence>
<dbReference type="GO" id="GO:0005886">
    <property type="term" value="C:plasma membrane"/>
    <property type="evidence" value="ECO:0007669"/>
    <property type="project" value="UniProtKB-SubCell"/>
</dbReference>
<dbReference type="EMBL" id="JARKIF010000001">
    <property type="protein sequence ID" value="KAJ7650698.1"/>
    <property type="molecule type" value="Genomic_DNA"/>
</dbReference>
<dbReference type="InterPro" id="IPR051629">
    <property type="entry name" value="Sulfite_efflux_TDT"/>
</dbReference>
<organism evidence="9 10">
    <name type="scientific">Roridomyces roridus</name>
    <dbReference type="NCBI Taxonomy" id="1738132"/>
    <lineage>
        <taxon>Eukaryota</taxon>
        <taxon>Fungi</taxon>
        <taxon>Dikarya</taxon>
        <taxon>Basidiomycota</taxon>
        <taxon>Agaricomycotina</taxon>
        <taxon>Agaricomycetes</taxon>
        <taxon>Agaricomycetidae</taxon>
        <taxon>Agaricales</taxon>
        <taxon>Marasmiineae</taxon>
        <taxon>Mycenaceae</taxon>
        <taxon>Roridomyces</taxon>
    </lineage>
</organism>
<evidence type="ECO:0000256" key="1">
    <source>
        <dbReference type="ARBA" id="ARBA00004651"/>
    </source>
</evidence>
<feature type="transmembrane region" description="Helical" evidence="8">
    <location>
        <begin position="102"/>
        <end position="119"/>
    </location>
</feature>
<comment type="caution">
    <text evidence="9">The sequence shown here is derived from an EMBL/GenBank/DDBJ whole genome shotgun (WGS) entry which is preliminary data.</text>
</comment>
<keyword evidence="10" id="KW-1185">Reference proteome</keyword>
<feature type="transmembrane region" description="Helical" evidence="8">
    <location>
        <begin position="280"/>
        <end position="307"/>
    </location>
</feature>
<accession>A0AAD7FZ30</accession>
<reference evidence="9" key="1">
    <citation type="submission" date="2023-03" db="EMBL/GenBank/DDBJ databases">
        <title>Massive genome expansion in bonnet fungi (Mycena s.s.) driven by repeated elements and novel gene families across ecological guilds.</title>
        <authorList>
            <consortium name="Lawrence Berkeley National Laboratory"/>
            <person name="Harder C.B."/>
            <person name="Miyauchi S."/>
            <person name="Viragh M."/>
            <person name="Kuo A."/>
            <person name="Thoen E."/>
            <person name="Andreopoulos B."/>
            <person name="Lu D."/>
            <person name="Skrede I."/>
            <person name="Drula E."/>
            <person name="Henrissat B."/>
            <person name="Morin E."/>
            <person name="Kohler A."/>
            <person name="Barry K."/>
            <person name="LaButti K."/>
            <person name="Morin E."/>
            <person name="Salamov A."/>
            <person name="Lipzen A."/>
            <person name="Mereny Z."/>
            <person name="Hegedus B."/>
            <person name="Baldrian P."/>
            <person name="Stursova M."/>
            <person name="Weitz H."/>
            <person name="Taylor A."/>
            <person name="Grigoriev I.V."/>
            <person name="Nagy L.G."/>
            <person name="Martin F."/>
            <person name="Kauserud H."/>
        </authorList>
    </citation>
    <scope>NUCLEOTIDE SEQUENCE</scope>
    <source>
        <strain evidence="9">9284</strain>
    </source>
</reference>
<dbReference type="Proteomes" id="UP001221142">
    <property type="component" value="Unassembled WGS sequence"/>
</dbReference>
<dbReference type="GO" id="GO:0000319">
    <property type="term" value="F:sulfite transmembrane transporter activity"/>
    <property type="evidence" value="ECO:0007669"/>
    <property type="project" value="TreeGrafter"/>
</dbReference>
<protein>
    <submittedName>
        <fullName evidence="9">Voltage-dependent anion channel</fullName>
    </submittedName>
</protein>
<feature type="transmembrane region" description="Helical" evidence="8">
    <location>
        <begin position="139"/>
        <end position="159"/>
    </location>
</feature>
<feature type="transmembrane region" description="Helical" evidence="8">
    <location>
        <begin position="60"/>
        <end position="82"/>
    </location>
</feature>
<dbReference type="AlphaFoldDB" id="A0AAD7FZ30"/>
<evidence type="ECO:0000256" key="4">
    <source>
        <dbReference type="ARBA" id="ARBA00022475"/>
    </source>
</evidence>
<evidence type="ECO:0000256" key="8">
    <source>
        <dbReference type="SAM" id="Phobius"/>
    </source>
</evidence>
<feature type="transmembrane region" description="Helical" evidence="8">
    <location>
        <begin position="171"/>
        <end position="195"/>
    </location>
</feature>
<evidence type="ECO:0000313" key="10">
    <source>
        <dbReference type="Proteomes" id="UP001221142"/>
    </source>
</evidence>
<name>A0AAD7FZ30_9AGAR</name>
<evidence type="ECO:0000313" key="9">
    <source>
        <dbReference type="EMBL" id="KAJ7650698.1"/>
    </source>
</evidence>
<dbReference type="PANTHER" id="PTHR31686">
    <property type="match status" value="1"/>
</dbReference>
<feature type="transmembrane region" description="Helical" evidence="8">
    <location>
        <begin position="207"/>
        <end position="229"/>
    </location>
</feature>
<keyword evidence="7 8" id="KW-0472">Membrane</keyword>
<feature type="transmembrane region" description="Helical" evidence="8">
    <location>
        <begin position="347"/>
        <end position="367"/>
    </location>
</feature>
<feature type="transmembrane region" description="Helical" evidence="8">
    <location>
        <begin position="319"/>
        <end position="341"/>
    </location>
</feature>
<dbReference type="Pfam" id="PF03595">
    <property type="entry name" value="SLAC1"/>
    <property type="match status" value="1"/>
</dbReference>
<feature type="transmembrane region" description="Helical" evidence="8">
    <location>
        <begin position="241"/>
        <end position="260"/>
    </location>
</feature>
<evidence type="ECO:0000256" key="3">
    <source>
        <dbReference type="ARBA" id="ARBA00022448"/>
    </source>
</evidence>
<keyword evidence="6 8" id="KW-1133">Transmembrane helix</keyword>
<dbReference type="InterPro" id="IPR004695">
    <property type="entry name" value="SLAC1/Mae1/Ssu1/TehA"/>
</dbReference>
<feature type="transmembrane region" description="Helical" evidence="8">
    <location>
        <begin position="27"/>
        <end position="48"/>
    </location>
</feature>
<dbReference type="PANTHER" id="PTHR31686:SF1">
    <property type="entry name" value="SULFITE EFFLUX PUMP SSU1"/>
    <property type="match status" value="1"/>
</dbReference>
<keyword evidence="4" id="KW-1003">Cell membrane</keyword>
<proteinExistence type="inferred from homology"/>
<evidence type="ECO:0000256" key="5">
    <source>
        <dbReference type="ARBA" id="ARBA00022692"/>
    </source>
</evidence>
<gene>
    <name evidence="9" type="ORF">FB45DRAFT_820046</name>
</gene>
<dbReference type="InterPro" id="IPR038665">
    <property type="entry name" value="Voltage-dep_anion_channel_sf"/>
</dbReference>
<comment type="similarity">
    <text evidence="2">Belongs to the tellurite-resistance/dicarboxylate transporter (TDT) family.</text>
</comment>
<comment type="subcellular location">
    <subcellularLocation>
        <location evidence="1">Cell membrane</location>
        <topology evidence="1">Multi-pass membrane protein</topology>
    </subcellularLocation>
</comment>
<evidence type="ECO:0000256" key="6">
    <source>
        <dbReference type="ARBA" id="ARBA00022989"/>
    </source>
</evidence>
<dbReference type="Gene3D" id="1.50.10.150">
    <property type="entry name" value="Voltage-dependent anion channel"/>
    <property type="match status" value="1"/>
</dbReference>